<evidence type="ECO:0000313" key="2">
    <source>
        <dbReference type="Proteomes" id="UP000219335"/>
    </source>
</evidence>
<protein>
    <submittedName>
        <fullName evidence="1">Uncharacterized protein</fullName>
    </submittedName>
</protein>
<dbReference type="AlphaFoldDB" id="A0A286AH53"/>
<dbReference type="InterPro" id="IPR009000">
    <property type="entry name" value="Transl_B-barrel_sf"/>
</dbReference>
<dbReference type="Gene3D" id="3.30.160.810">
    <property type="match status" value="1"/>
</dbReference>
<dbReference type="EMBL" id="OCMU01000002">
    <property type="protein sequence ID" value="SOD21235.1"/>
    <property type="molecule type" value="Genomic_DNA"/>
</dbReference>
<evidence type="ECO:0000313" key="1">
    <source>
        <dbReference type="EMBL" id="SOD21235.1"/>
    </source>
</evidence>
<accession>A0A286AH53</accession>
<name>A0A286AH53_9PROT</name>
<dbReference type="Proteomes" id="UP000219335">
    <property type="component" value="Unassembled WGS sequence"/>
</dbReference>
<sequence length="58" mass="6064">VIDVASNRITQIKKTSSDGYCAAQVSFGQKKISRVNKPSAGYCAKAGVVAGSMLESLE</sequence>
<feature type="non-terminal residue" evidence="1">
    <location>
        <position position="1"/>
    </location>
</feature>
<reference evidence="1 2" key="1">
    <citation type="submission" date="2017-09" db="EMBL/GenBank/DDBJ databases">
        <authorList>
            <person name="Ehlers B."/>
            <person name="Leendertz F.H."/>
        </authorList>
    </citation>
    <scope>NUCLEOTIDE SEQUENCE [LARGE SCALE GENOMIC DNA]</scope>
    <source>
        <strain evidence="1 2">Nm42</strain>
    </source>
</reference>
<proteinExistence type="predicted"/>
<gene>
    <name evidence="1" type="ORF">SAMN06297164_3316</name>
</gene>
<dbReference type="SUPFAM" id="SSF50447">
    <property type="entry name" value="Translation proteins"/>
    <property type="match status" value="1"/>
</dbReference>
<organism evidence="1 2">
    <name type="scientific">Nitrosomonas ureae</name>
    <dbReference type="NCBI Taxonomy" id="44577"/>
    <lineage>
        <taxon>Bacteria</taxon>
        <taxon>Pseudomonadati</taxon>
        <taxon>Pseudomonadota</taxon>
        <taxon>Betaproteobacteria</taxon>
        <taxon>Nitrosomonadales</taxon>
        <taxon>Nitrosomonadaceae</taxon>
        <taxon>Nitrosomonas</taxon>
    </lineage>
</organism>